<dbReference type="InterPro" id="IPR035901">
    <property type="entry name" value="GIY-YIG_endonuc_sf"/>
</dbReference>
<dbReference type="RefSeq" id="WP_105734951.1">
    <property type="nucleotide sequence ID" value="NZ_PVBT01000004.1"/>
</dbReference>
<evidence type="ECO:0008006" key="3">
    <source>
        <dbReference type="Google" id="ProtNLM"/>
    </source>
</evidence>
<gene>
    <name evidence="1" type="ORF">C5750_16290</name>
</gene>
<dbReference type="AlphaFoldDB" id="A0A2S9JHI1"/>
<comment type="caution">
    <text evidence="1">The sequence shown here is derived from an EMBL/GenBank/DDBJ whole genome shotgun (WGS) entry which is preliminary data.</text>
</comment>
<dbReference type="Gene3D" id="3.40.1440.10">
    <property type="entry name" value="GIY-YIG endonuclease"/>
    <property type="match status" value="1"/>
</dbReference>
<evidence type="ECO:0000313" key="1">
    <source>
        <dbReference type="EMBL" id="PRD52442.1"/>
    </source>
</evidence>
<keyword evidence="2" id="KW-1185">Reference proteome</keyword>
<protein>
    <recommendedName>
        <fullName evidence="3">GIY-YIG nuclease family protein</fullName>
    </recommendedName>
</protein>
<proteinExistence type="predicted"/>
<dbReference type="OrthoDB" id="7270972at2"/>
<organism evidence="1 2">
    <name type="scientific">Phyllobacterium myrsinacearum</name>
    <dbReference type="NCBI Taxonomy" id="28101"/>
    <lineage>
        <taxon>Bacteria</taxon>
        <taxon>Pseudomonadati</taxon>
        <taxon>Pseudomonadota</taxon>
        <taxon>Alphaproteobacteria</taxon>
        <taxon>Hyphomicrobiales</taxon>
        <taxon>Phyllobacteriaceae</taxon>
        <taxon>Phyllobacterium</taxon>
    </lineage>
</organism>
<sequence length="111" mass="12787">MKTEDKKAAIVAYKERKAVIGIYAVRCLASGKIWIGQSTSLDTIQNRLWFTLRLGNHPCRELQLAWNNGTSDDFMFEELERMDDEDLAYVRQARLKERVAHWRSSLGGLAI</sequence>
<evidence type="ECO:0000313" key="2">
    <source>
        <dbReference type="Proteomes" id="UP000238563"/>
    </source>
</evidence>
<name>A0A2S9JHI1_9HYPH</name>
<dbReference type="SUPFAM" id="SSF82771">
    <property type="entry name" value="GIY-YIG endonuclease"/>
    <property type="match status" value="1"/>
</dbReference>
<dbReference type="EMBL" id="PVBT01000004">
    <property type="protein sequence ID" value="PRD52442.1"/>
    <property type="molecule type" value="Genomic_DNA"/>
</dbReference>
<accession>A0A2S9JHI1</accession>
<dbReference type="CDD" id="cd10451">
    <property type="entry name" value="GIY-YIG_LuxR_like"/>
    <property type="match status" value="1"/>
</dbReference>
<reference evidence="1 2" key="1">
    <citation type="submission" date="2018-02" db="EMBL/GenBank/DDBJ databases">
        <title>The draft genome of Phyllobacterium myrsinacearum DSM5892.</title>
        <authorList>
            <person name="Li L."/>
            <person name="Liu L."/>
            <person name="Zhang X."/>
            <person name="Wang T."/>
        </authorList>
    </citation>
    <scope>NUCLEOTIDE SEQUENCE [LARGE SCALE GENOMIC DNA]</scope>
    <source>
        <strain evidence="1 2">DSM 5892</strain>
    </source>
</reference>
<dbReference type="Proteomes" id="UP000238563">
    <property type="component" value="Unassembled WGS sequence"/>
</dbReference>